<gene>
    <name evidence="1" type="ORF">H0235_014768</name>
</gene>
<dbReference type="AlphaFoldDB" id="A0A834NDH9"/>
<reference evidence="1" key="1">
    <citation type="journal article" date="2020" name="G3 (Bethesda)">
        <title>High-Quality Assemblies for Three Invasive Social Wasps from the &lt;i&gt;Vespula&lt;/i&gt; Genus.</title>
        <authorList>
            <person name="Harrop T.W.R."/>
            <person name="Guhlin J."/>
            <person name="McLaughlin G.M."/>
            <person name="Permina E."/>
            <person name="Stockwell P."/>
            <person name="Gilligan J."/>
            <person name="Le Lec M.F."/>
            <person name="Gruber M.A.M."/>
            <person name="Quinn O."/>
            <person name="Lovegrove M."/>
            <person name="Duncan E.J."/>
            <person name="Remnant E.J."/>
            <person name="Van Eeckhoven J."/>
            <person name="Graham B."/>
            <person name="Knapp R.A."/>
            <person name="Langford K.W."/>
            <person name="Kronenberg Z."/>
            <person name="Press M.O."/>
            <person name="Eacker S.M."/>
            <person name="Wilson-Rankin E.E."/>
            <person name="Purcell J."/>
            <person name="Lester P.J."/>
            <person name="Dearden P.K."/>
        </authorList>
    </citation>
    <scope>NUCLEOTIDE SEQUENCE</scope>
    <source>
        <strain evidence="1">Volc-1</strain>
    </source>
</reference>
<protein>
    <submittedName>
        <fullName evidence="1">Uncharacterized protein</fullName>
    </submittedName>
</protein>
<accession>A0A834NDH9</accession>
<sequence>MEMKHLQSRNDAVGFVSLKMQLESRKPRSYRWIRSKEGEGNKGREDTKIEIVDRIDQKRCNFFHTNKLENSVKARRVDVAELECKVPPSDIFDDARRAAKAEIIIGF</sequence>
<evidence type="ECO:0000313" key="1">
    <source>
        <dbReference type="EMBL" id="KAF7404074.1"/>
    </source>
</evidence>
<proteinExistence type="predicted"/>
<dbReference type="EMBL" id="JACSDY010000016">
    <property type="protein sequence ID" value="KAF7404074.1"/>
    <property type="molecule type" value="Genomic_DNA"/>
</dbReference>
<evidence type="ECO:0000313" key="2">
    <source>
        <dbReference type="Proteomes" id="UP000600918"/>
    </source>
</evidence>
<dbReference type="Proteomes" id="UP000600918">
    <property type="component" value="Unassembled WGS sequence"/>
</dbReference>
<comment type="caution">
    <text evidence="1">The sequence shown here is derived from an EMBL/GenBank/DDBJ whole genome shotgun (WGS) entry which is preliminary data.</text>
</comment>
<keyword evidence="2" id="KW-1185">Reference proteome</keyword>
<name>A0A834NDH9_VESPE</name>
<organism evidence="1 2">
    <name type="scientific">Vespula pensylvanica</name>
    <name type="common">Western yellow jacket</name>
    <name type="synonym">Wasp</name>
    <dbReference type="NCBI Taxonomy" id="30213"/>
    <lineage>
        <taxon>Eukaryota</taxon>
        <taxon>Metazoa</taxon>
        <taxon>Ecdysozoa</taxon>
        <taxon>Arthropoda</taxon>
        <taxon>Hexapoda</taxon>
        <taxon>Insecta</taxon>
        <taxon>Pterygota</taxon>
        <taxon>Neoptera</taxon>
        <taxon>Endopterygota</taxon>
        <taxon>Hymenoptera</taxon>
        <taxon>Apocrita</taxon>
        <taxon>Aculeata</taxon>
        <taxon>Vespoidea</taxon>
        <taxon>Vespidae</taxon>
        <taxon>Vespinae</taxon>
        <taxon>Vespula</taxon>
    </lineage>
</organism>